<feature type="compositionally biased region" description="Low complexity" evidence="1">
    <location>
        <begin position="658"/>
        <end position="682"/>
    </location>
</feature>
<dbReference type="Gene3D" id="3.30.40.10">
    <property type="entry name" value="Zinc/RING finger domain, C3HC4 (zinc finger)"/>
    <property type="match status" value="1"/>
</dbReference>
<dbReference type="OrthoDB" id="498204at2759"/>
<feature type="region of interest" description="Disordered" evidence="1">
    <location>
        <begin position="854"/>
        <end position="898"/>
    </location>
</feature>
<sequence>MHILIVGAGVMGTCTAYYLSQRRNVQVTVVERTKVACASSGKAGGFLWSEGDGDLSKKSYQLHSKLAATLNGSQFYGYRTVHTYSVTMTSKENSGSVKQSKKVNDCVPWLDQQRVTHCDLLGMKEDTAQVHPYLFTNTLMTAAVATGNVDLKTGSGVKRLVYGNKQDPTMVTGVLLDNGDEILADRVVLCLGPWSETFPLKKVVPTDGDGSSSDEDMEHTDSIGIKNDMIERRHIDDDDDDDDKQQQQKEEDGGIRLPIGSVRAHSIVMRVPKTSPIGAQCLFTAILDGSKMYEPEIYPRLDHTVYMCGAQDNTVPLPASADLVQVDPAAISQLKHLAPQLSKHLDPNDEHMVAEQACYLPISNDGTPLVGKYPHCNHLYVSAGHSVWGILLAPVSGLMMSELLVDGRISCVDASLSDPMSYSFRLLILVTCCILQAVEAQVSTQNPLIWQTLVTPLSGTGYDYVANSTVKYYSQDFQTVYSYNDNFGHNERILLNVGDGCNLPTYDSIVYNNHGVSTFVKRQQLMGLVSRGGCSWSTKINNLQALTQTNSIFKITGVLIYDNVIYNDTVAPIIQSKPSVLLTSQWHSSQLTPTQRNISMMQDNDLPASTVSPFMAIYFASHQFGLDMLAKMNVSQSTASPSSNDVKQYIRLAPYFSDSVQDDNPSNSNNSNDNNDGNGTDSSDMDADELFGGGNRGYIAYLVAAVAGIVMAIILFRWCRNPRFGARQNTVTDPDLEAQVGMQQIEQPRPSDPDPSSIPIEKLDAMYPTTSAGEVSETMKNTMCAICLDDFDPACQIRLLPCQHGFCDSDVDLSERWKLGPTRRFPPSSSSGYATSPTPNPGILPSVVSSIYWTDEEDLGTTNTSPSPSPGPPPYEHDRLSLTSENPSISSHHATTTS</sequence>
<dbReference type="Proteomes" id="UP000078561">
    <property type="component" value="Unassembled WGS sequence"/>
</dbReference>
<evidence type="ECO:0000259" key="3">
    <source>
        <dbReference type="Pfam" id="PF01266"/>
    </source>
</evidence>
<dbReference type="GO" id="GO:0005737">
    <property type="term" value="C:cytoplasm"/>
    <property type="evidence" value="ECO:0007669"/>
    <property type="project" value="TreeGrafter"/>
</dbReference>
<dbReference type="STRING" id="4829.A0A168QZ29"/>
<feature type="domain" description="FAD dependent oxidoreductase" evidence="3">
    <location>
        <begin position="255"/>
        <end position="403"/>
    </location>
</feature>
<dbReference type="EMBL" id="LT554473">
    <property type="protein sequence ID" value="SAM05812.1"/>
    <property type="molecule type" value="Genomic_DNA"/>
</dbReference>
<gene>
    <name evidence="4" type="primary">ABSGL_11687.1 scaffold 12318</name>
</gene>
<accession>A0A168QZ29</accession>
<organism evidence="4">
    <name type="scientific">Absidia glauca</name>
    <name type="common">Pin mould</name>
    <dbReference type="NCBI Taxonomy" id="4829"/>
    <lineage>
        <taxon>Eukaryota</taxon>
        <taxon>Fungi</taxon>
        <taxon>Fungi incertae sedis</taxon>
        <taxon>Mucoromycota</taxon>
        <taxon>Mucoromycotina</taxon>
        <taxon>Mucoromycetes</taxon>
        <taxon>Mucorales</taxon>
        <taxon>Cunninghamellaceae</taxon>
        <taxon>Absidia</taxon>
    </lineage>
</organism>
<feature type="transmembrane region" description="Helical" evidence="2">
    <location>
        <begin position="698"/>
        <end position="719"/>
    </location>
</feature>
<dbReference type="PANTHER" id="PTHR13847">
    <property type="entry name" value="SARCOSINE DEHYDROGENASE-RELATED"/>
    <property type="match status" value="1"/>
</dbReference>
<keyword evidence="2" id="KW-0472">Membrane</keyword>
<protein>
    <recommendedName>
        <fullName evidence="3">FAD dependent oxidoreductase domain-containing protein</fullName>
    </recommendedName>
</protein>
<evidence type="ECO:0000313" key="4">
    <source>
        <dbReference type="EMBL" id="SAM05812.1"/>
    </source>
</evidence>
<dbReference type="Gene3D" id="3.50.50.60">
    <property type="entry name" value="FAD/NAD(P)-binding domain"/>
    <property type="match status" value="2"/>
</dbReference>
<dbReference type="SUPFAM" id="SSF51905">
    <property type="entry name" value="FAD/NAD(P)-binding domain"/>
    <property type="match status" value="1"/>
</dbReference>
<keyword evidence="2" id="KW-0812">Transmembrane</keyword>
<proteinExistence type="predicted"/>
<reference evidence="4" key="1">
    <citation type="submission" date="2016-04" db="EMBL/GenBank/DDBJ databases">
        <authorList>
            <person name="Evans L.H."/>
            <person name="Alamgir A."/>
            <person name="Owens N."/>
            <person name="Weber N.D."/>
            <person name="Virtaneva K."/>
            <person name="Barbian K."/>
            <person name="Babar A."/>
            <person name="Rosenke K."/>
        </authorList>
    </citation>
    <scope>NUCLEOTIDE SEQUENCE [LARGE SCALE GENOMIC DNA]</scope>
    <source>
        <strain evidence="4">CBS 101.48</strain>
    </source>
</reference>
<evidence type="ECO:0000256" key="1">
    <source>
        <dbReference type="SAM" id="MobiDB-lite"/>
    </source>
</evidence>
<feature type="compositionally biased region" description="Polar residues" evidence="1">
    <location>
        <begin position="881"/>
        <end position="898"/>
    </location>
</feature>
<dbReference type="InterPro" id="IPR013083">
    <property type="entry name" value="Znf_RING/FYVE/PHD"/>
</dbReference>
<feature type="region of interest" description="Disordered" evidence="1">
    <location>
        <begin position="201"/>
        <end position="256"/>
    </location>
</feature>
<name>A0A168QZ29_ABSGL</name>
<dbReference type="AlphaFoldDB" id="A0A168QZ29"/>
<keyword evidence="2" id="KW-1133">Transmembrane helix</keyword>
<feature type="compositionally biased region" description="Polar residues" evidence="1">
    <location>
        <begin position="827"/>
        <end position="837"/>
    </location>
</feature>
<keyword evidence="5" id="KW-1185">Reference proteome</keyword>
<dbReference type="Pfam" id="PF01266">
    <property type="entry name" value="DAO"/>
    <property type="match status" value="2"/>
</dbReference>
<dbReference type="InterPro" id="IPR006076">
    <property type="entry name" value="FAD-dep_OxRdtase"/>
</dbReference>
<dbReference type="PANTHER" id="PTHR13847:SF150">
    <property type="entry name" value="OXIDOREDUCTASE TDA3-RELATED"/>
    <property type="match status" value="1"/>
</dbReference>
<dbReference type="SUPFAM" id="SSF57850">
    <property type="entry name" value="RING/U-box"/>
    <property type="match status" value="1"/>
</dbReference>
<dbReference type="InParanoid" id="A0A168QZ29"/>
<feature type="domain" description="FAD dependent oxidoreductase" evidence="3">
    <location>
        <begin position="3"/>
        <end position="206"/>
    </location>
</feature>
<dbReference type="InterPro" id="IPR036188">
    <property type="entry name" value="FAD/NAD-bd_sf"/>
</dbReference>
<evidence type="ECO:0000256" key="2">
    <source>
        <dbReference type="SAM" id="Phobius"/>
    </source>
</evidence>
<evidence type="ECO:0000313" key="5">
    <source>
        <dbReference type="Proteomes" id="UP000078561"/>
    </source>
</evidence>
<feature type="compositionally biased region" description="Basic and acidic residues" evidence="1">
    <location>
        <begin position="244"/>
        <end position="254"/>
    </location>
</feature>
<feature type="region of interest" description="Disordered" evidence="1">
    <location>
        <begin position="658"/>
        <end position="688"/>
    </location>
</feature>
<feature type="region of interest" description="Disordered" evidence="1">
    <location>
        <begin position="821"/>
        <end position="842"/>
    </location>
</feature>
<dbReference type="Gene3D" id="3.30.9.10">
    <property type="entry name" value="D-Amino Acid Oxidase, subunit A, domain 2"/>
    <property type="match status" value="2"/>
</dbReference>